<feature type="transmembrane region" description="Helical" evidence="1">
    <location>
        <begin position="94"/>
        <end position="114"/>
    </location>
</feature>
<accession>A0AAP2DNV5</accession>
<proteinExistence type="predicted"/>
<keyword evidence="1" id="KW-0472">Membrane</keyword>
<keyword evidence="3" id="KW-1185">Reference proteome</keyword>
<dbReference type="AlphaFoldDB" id="A0AAP2DNV5"/>
<evidence type="ECO:0000256" key="1">
    <source>
        <dbReference type="SAM" id="Phobius"/>
    </source>
</evidence>
<organism evidence="2 3">
    <name type="scientific">Chryseosolibacter histidini</name>
    <dbReference type="NCBI Taxonomy" id="2782349"/>
    <lineage>
        <taxon>Bacteria</taxon>
        <taxon>Pseudomonadati</taxon>
        <taxon>Bacteroidota</taxon>
        <taxon>Cytophagia</taxon>
        <taxon>Cytophagales</taxon>
        <taxon>Chryseotaleaceae</taxon>
        <taxon>Chryseosolibacter</taxon>
    </lineage>
</organism>
<dbReference type="EMBL" id="JAHESF010000029">
    <property type="protein sequence ID" value="MBT1699785.1"/>
    <property type="molecule type" value="Genomic_DNA"/>
</dbReference>
<dbReference type="RefSeq" id="WP_254167961.1">
    <property type="nucleotide sequence ID" value="NZ_JAHESF010000029.1"/>
</dbReference>
<evidence type="ECO:0000313" key="3">
    <source>
        <dbReference type="Proteomes" id="UP001319200"/>
    </source>
</evidence>
<reference evidence="2 3" key="1">
    <citation type="submission" date="2021-05" db="EMBL/GenBank/DDBJ databases">
        <title>A Polyphasic approach of four new species of the genus Ohtaekwangia: Ohtaekwangia histidinii sp. nov., Ohtaekwangia cretensis sp. nov., Ohtaekwangia indiensis sp. nov., Ohtaekwangia reichenbachii sp. nov. from diverse environment.</title>
        <authorList>
            <person name="Octaviana S."/>
        </authorList>
    </citation>
    <scope>NUCLEOTIDE SEQUENCE [LARGE SCALE GENOMIC DNA]</scope>
    <source>
        <strain evidence="2 3">PWU4</strain>
    </source>
</reference>
<keyword evidence="1" id="KW-1133">Transmembrane helix</keyword>
<protein>
    <submittedName>
        <fullName evidence="2">Uncharacterized protein</fullName>
    </submittedName>
</protein>
<evidence type="ECO:0000313" key="2">
    <source>
        <dbReference type="EMBL" id="MBT1699785.1"/>
    </source>
</evidence>
<dbReference type="Proteomes" id="UP001319200">
    <property type="component" value="Unassembled WGS sequence"/>
</dbReference>
<comment type="caution">
    <text evidence="2">The sequence shown here is derived from an EMBL/GenBank/DDBJ whole genome shotgun (WGS) entry which is preliminary data.</text>
</comment>
<keyword evidence="1" id="KW-0812">Transmembrane</keyword>
<name>A0AAP2DNV5_9BACT</name>
<gene>
    <name evidence="2" type="ORF">KK083_23055</name>
</gene>
<feature type="transmembrane region" description="Helical" evidence="1">
    <location>
        <begin position="52"/>
        <end position="71"/>
    </location>
</feature>
<sequence length="145" mass="15421">MVLISGTCLAQELTLTGVTSEHVSPLFLKQSQPVQGMVAAPRGLRMRNTGRALTIGGGALALGGIILMNNADELYYSTTSTQQGTVEEGDPKGALGVLMTITGVGAMVPGIIFWSKGQKKYNRYLEQQRVSLNAGARGLSLRYSF</sequence>